<feature type="domain" description="DUF5648" evidence="2">
    <location>
        <begin position="44"/>
        <end position="181"/>
    </location>
</feature>
<organism evidence="3 4">
    <name type="scientific">Mycena sanguinolenta</name>
    <dbReference type="NCBI Taxonomy" id="230812"/>
    <lineage>
        <taxon>Eukaryota</taxon>
        <taxon>Fungi</taxon>
        <taxon>Dikarya</taxon>
        <taxon>Basidiomycota</taxon>
        <taxon>Agaricomycotina</taxon>
        <taxon>Agaricomycetes</taxon>
        <taxon>Agaricomycetidae</taxon>
        <taxon>Agaricales</taxon>
        <taxon>Marasmiineae</taxon>
        <taxon>Mycenaceae</taxon>
        <taxon>Mycena</taxon>
    </lineage>
</organism>
<feature type="chain" id="PRO_5034765881" description="DUF5648 domain-containing protein" evidence="1">
    <location>
        <begin position="20"/>
        <end position="189"/>
    </location>
</feature>
<comment type="caution">
    <text evidence="3">The sequence shown here is derived from an EMBL/GenBank/DDBJ whole genome shotgun (WGS) entry which is preliminary data.</text>
</comment>
<keyword evidence="1" id="KW-0732">Signal</keyword>
<sequence length="189" mass="20523">MKYILPTILLSAAAYFTSGLSTEPAPALQVRSAETCGDPAFALPLYRIFQPAVPARAYELDVTVVTAEIAQAGWTLERISAMAFPSQQESTVRFYHLGNGAGQSNFWTINTTELNAALQEGYSIVASDITYIYPTQICGSVPFYRASGSANKDNVYTTSESEYLQFIAEGFVDMGIAGYVLPLNVVQCD</sequence>
<dbReference type="AlphaFoldDB" id="A0A8H6YA17"/>
<accession>A0A8H6YA17</accession>
<evidence type="ECO:0000313" key="4">
    <source>
        <dbReference type="Proteomes" id="UP000623467"/>
    </source>
</evidence>
<reference evidence="3" key="1">
    <citation type="submission" date="2020-05" db="EMBL/GenBank/DDBJ databases">
        <title>Mycena genomes resolve the evolution of fungal bioluminescence.</title>
        <authorList>
            <person name="Tsai I.J."/>
        </authorList>
    </citation>
    <scope>NUCLEOTIDE SEQUENCE</scope>
    <source>
        <strain evidence="3">160909Yilan</strain>
    </source>
</reference>
<proteinExistence type="predicted"/>
<dbReference type="Pfam" id="PF18885">
    <property type="entry name" value="DUF5648"/>
    <property type="match status" value="1"/>
</dbReference>
<dbReference type="Proteomes" id="UP000623467">
    <property type="component" value="Unassembled WGS sequence"/>
</dbReference>
<dbReference type="EMBL" id="JACAZH010000011">
    <property type="protein sequence ID" value="KAF7354591.1"/>
    <property type="molecule type" value="Genomic_DNA"/>
</dbReference>
<dbReference type="OrthoDB" id="9971254at2759"/>
<name>A0A8H6YA17_9AGAR</name>
<protein>
    <recommendedName>
        <fullName evidence="2">DUF5648 domain-containing protein</fullName>
    </recommendedName>
</protein>
<keyword evidence="4" id="KW-1185">Reference proteome</keyword>
<evidence type="ECO:0000259" key="2">
    <source>
        <dbReference type="Pfam" id="PF18885"/>
    </source>
</evidence>
<evidence type="ECO:0000313" key="3">
    <source>
        <dbReference type="EMBL" id="KAF7354591.1"/>
    </source>
</evidence>
<gene>
    <name evidence="3" type="ORF">MSAN_01372400</name>
</gene>
<evidence type="ECO:0000256" key="1">
    <source>
        <dbReference type="SAM" id="SignalP"/>
    </source>
</evidence>
<feature type="signal peptide" evidence="1">
    <location>
        <begin position="1"/>
        <end position="19"/>
    </location>
</feature>
<dbReference type="InterPro" id="IPR043708">
    <property type="entry name" value="DUF5648"/>
</dbReference>